<dbReference type="Pfam" id="PF05036">
    <property type="entry name" value="SPOR"/>
    <property type="match status" value="1"/>
</dbReference>
<feature type="transmembrane region" description="Helical" evidence="1">
    <location>
        <begin position="378"/>
        <end position="395"/>
    </location>
</feature>
<evidence type="ECO:0000259" key="2">
    <source>
        <dbReference type="PROSITE" id="PS51724"/>
    </source>
</evidence>
<proteinExistence type="predicted"/>
<keyword evidence="1" id="KW-0812">Transmembrane</keyword>
<evidence type="ECO:0000256" key="1">
    <source>
        <dbReference type="SAM" id="Phobius"/>
    </source>
</evidence>
<dbReference type="InterPro" id="IPR007730">
    <property type="entry name" value="SPOR-like_dom"/>
</dbReference>
<comment type="caution">
    <text evidence="3">The sequence shown here is derived from an EMBL/GenBank/DDBJ whole genome shotgun (WGS) entry which is preliminary data.</text>
</comment>
<dbReference type="PROSITE" id="PS51724">
    <property type="entry name" value="SPOR"/>
    <property type="match status" value="1"/>
</dbReference>
<organism evidence="3 4">
    <name type="scientific">Candidatus Glassbacteria bacterium RIFCSPLOWO2_12_FULL_58_11</name>
    <dbReference type="NCBI Taxonomy" id="1817867"/>
    <lineage>
        <taxon>Bacteria</taxon>
        <taxon>Candidatus Glassiibacteriota</taxon>
    </lineage>
</organism>
<keyword evidence="1" id="KW-0472">Membrane</keyword>
<evidence type="ECO:0000313" key="3">
    <source>
        <dbReference type="EMBL" id="OGG02623.1"/>
    </source>
</evidence>
<dbReference type="Gene3D" id="3.30.70.1070">
    <property type="entry name" value="Sporulation related repeat"/>
    <property type="match status" value="1"/>
</dbReference>
<protein>
    <recommendedName>
        <fullName evidence="2">SPOR domain-containing protein</fullName>
    </recommendedName>
</protein>
<dbReference type="AlphaFoldDB" id="A0A1F5YRC5"/>
<keyword evidence="1" id="KW-1133">Transmembrane helix</keyword>
<dbReference type="InterPro" id="IPR011990">
    <property type="entry name" value="TPR-like_helical_dom_sf"/>
</dbReference>
<dbReference type="SUPFAM" id="SSF110997">
    <property type="entry name" value="Sporulation related repeat"/>
    <property type="match status" value="1"/>
</dbReference>
<gene>
    <name evidence="3" type="ORF">A3F83_03295</name>
</gene>
<dbReference type="Proteomes" id="UP000179129">
    <property type="component" value="Unassembled WGS sequence"/>
</dbReference>
<reference evidence="3 4" key="1">
    <citation type="journal article" date="2016" name="Nat. Commun.">
        <title>Thousands of microbial genomes shed light on interconnected biogeochemical processes in an aquifer system.</title>
        <authorList>
            <person name="Anantharaman K."/>
            <person name="Brown C.T."/>
            <person name="Hug L.A."/>
            <person name="Sharon I."/>
            <person name="Castelle C.J."/>
            <person name="Probst A.J."/>
            <person name="Thomas B.C."/>
            <person name="Singh A."/>
            <person name="Wilkins M.J."/>
            <person name="Karaoz U."/>
            <person name="Brodie E.L."/>
            <person name="Williams K.H."/>
            <person name="Hubbard S.S."/>
            <person name="Banfield J.F."/>
        </authorList>
    </citation>
    <scope>NUCLEOTIDE SEQUENCE [LARGE SCALE GENOMIC DNA]</scope>
</reference>
<dbReference type="InterPro" id="IPR036680">
    <property type="entry name" value="SPOR-like_sf"/>
</dbReference>
<sequence>MSQFLKYLSARLFFGTFAAIFIVFGILIWVHEVLYAGQVVEDGRIILWSYSAVVLITSVAMSLWGRWRVRFLLERELDRLHREYHPELLVLAYRRLMRYLESCYFFPISRERLSRSIAGRFGEMLLGMRIEDDRALSIYEEILERDPENHRFYDFLIRAYSRQGKLSERSFDFLRRRYHERPDDRLVGVLSREYTLRKKLNFESERVLQRCLKIHPRHQAKVLRFVIPRLLSYKRTDDNAALFYLAAAEAGLGAEVGPLLRQLDRSYRDKSRNDDLAFRLARVLHDYRLTEDTPPAERGAPAPGGRAAGEGIVFEALDEDDSEGTLRLEGLDYGEDSLERQPLEEPADFPKMSLDSRLHNLAQLLFARSGPTVGRRGGWLRPLVLVALLGVLGWTSRPFLERTARAFGKRSAGETVPEIRPGEPSEASASAGRFAIQVGAFSDSGRAAELARGLERKGLHGRLAPSAGEGRKMFRVQLGEFNSDSAAVNQARALQSRGLIEEWRVVPAGEK</sequence>
<dbReference type="GO" id="GO:0042834">
    <property type="term" value="F:peptidoglycan binding"/>
    <property type="evidence" value="ECO:0007669"/>
    <property type="project" value="InterPro"/>
</dbReference>
<accession>A0A1F5YRC5</accession>
<dbReference type="Gene3D" id="1.25.40.10">
    <property type="entry name" value="Tetratricopeptide repeat domain"/>
    <property type="match status" value="1"/>
</dbReference>
<dbReference type="EMBL" id="MFIX01000180">
    <property type="protein sequence ID" value="OGG02623.1"/>
    <property type="molecule type" value="Genomic_DNA"/>
</dbReference>
<name>A0A1F5YRC5_9BACT</name>
<evidence type="ECO:0000313" key="4">
    <source>
        <dbReference type="Proteomes" id="UP000179129"/>
    </source>
</evidence>
<feature type="transmembrane region" description="Helical" evidence="1">
    <location>
        <begin position="45"/>
        <end position="65"/>
    </location>
</feature>
<feature type="transmembrane region" description="Helical" evidence="1">
    <location>
        <begin position="12"/>
        <end position="30"/>
    </location>
</feature>
<feature type="domain" description="SPOR" evidence="2">
    <location>
        <begin position="428"/>
        <end position="507"/>
    </location>
</feature>